<keyword evidence="16" id="KW-1185">Reference proteome</keyword>
<dbReference type="Gene3D" id="6.10.340.10">
    <property type="match status" value="1"/>
</dbReference>
<dbReference type="InterPro" id="IPR036097">
    <property type="entry name" value="HisK_dim/P_sf"/>
</dbReference>
<feature type="domain" description="Histidine kinase" evidence="13">
    <location>
        <begin position="287"/>
        <end position="501"/>
    </location>
</feature>
<dbReference type="Gene3D" id="3.30.565.10">
    <property type="entry name" value="Histidine kinase-like ATPase, C-terminal domain"/>
    <property type="match status" value="1"/>
</dbReference>
<dbReference type="GO" id="GO:0005886">
    <property type="term" value="C:plasma membrane"/>
    <property type="evidence" value="ECO:0007669"/>
    <property type="project" value="UniProtKB-SubCell"/>
</dbReference>
<evidence type="ECO:0000256" key="3">
    <source>
        <dbReference type="ARBA" id="ARBA00012438"/>
    </source>
</evidence>
<keyword evidence="6 12" id="KW-0812">Transmembrane</keyword>
<dbReference type="SUPFAM" id="SSF47384">
    <property type="entry name" value="Homodimeric domain of signal transducing histidine kinase"/>
    <property type="match status" value="1"/>
</dbReference>
<evidence type="ECO:0000256" key="6">
    <source>
        <dbReference type="ARBA" id="ARBA00022692"/>
    </source>
</evidence>
<dbReference type="EMBL" id="SJOP01000012">
    <property type="protein sequence ID" value="TCC04793.1"/>
    <property type="molecule type" value="Genomic_DNA"/>
</dbReference>
<dbReference type="PANTHER" id="PTHR45436:SF5">
    <property type="entry name" value="SENSOR HISTIDINE KINASE TRCS"/>
    <property type="match status" value="1"/>
</dbReference>
<dbReference type="EC" id="2.7.13.3" evidence="3"/>
<sequence length="507" mass="56676">MKFWRPGITAKLFLAILATCIVLLITMHWAVRLSFEHGFIDYIKRGNEQRLQMLSDSLAEQYAQNGSWQFLRNNDRVIFQLLRSFERDNDRDEDRPGAPPREMDRNAPPGMEPGSERDMRPGPNDEMEREPRPPPPDIPPHGWRTKFWVADQDNNVLVGPRSPVPSDGTRRAIVVNNATVGWVIASPIERLTRNTDINFERQQRRTSWLIVGLATLLAALATFPLARGLLAPVKRLVDGTHRLASGDFSTRVNPGSQDELGWLARDFNQLASTLERNQQMRRDFMADISHELRTPLAVLRGELEAIQDGVRQFTPESVASLQAEVGTLTKLVNDLHQLSMSDEGALAYQKAPVDVVSLVEIAAGAFRERYASRNLTLSLEVPASATVFGDPDRLMQLFNNLLENSLRYTDAGGQTLIQVITRDNTLVMRFADSTPGVSDEQLKRLFERFYRTEGSRNRASGGSGLGLAICLNIVEAHGGAIHAAHSPFGGVSITVELPLEREKTRDV</sequence>
<evidence type="ECO:0000256" key="10">
    <source>
        <dbReference type="ARBA" id="ARBA00023136"/>
    </source>
</evidence>
<dbReference type="GO" id="GO:0000155">
    <property type="term" value="F:phosphorelay sensor kinase activity"/>
    <property type="evidence" value="ECO:0007669"/>
    <property type="project" value="InterPro"/>
</dbReference>
<dbReference type="FunFam" id="3.30.565.10:FF:000006">
    <property type="entry name" value="Sensor histidine kinase WalK"/>
    <property type="match status" value="1"/>
</dbReference>
<dbReference type="FunFam" id="1.10.287.130:FF:000014">
    <property type="entry name" value="Signal transduction histidine-protein kinase BaeS"/>
    <property type="match status" value="1"/>
</dbReference>
<dbReference type="Pfam" id="PF00512">
    <property type="entry name" value="HisKA"/>
    <property type="match status" value="1"/>
</dbReference>
<evidence type="ECO:0000256" key="12">
    <source>
        <dbReference type="SAM" id="Phobius"/>
    </source>
</evidence>
<organism evidence="15 16">
    <name type="scientific">Kosakonia quasisacchari</name>
    <dbReference type="NCBI Taxonomy" id="2529380"/>
    <lineage>
        <taxon>Bacteria</taxon>
        <taxon>Pseudomonadati</taxon>
        <taxon>Pseudomonadota</taxon>
        <taxon>Gammaproteobacteria</taxon>
        <taxon>Enterobacterales</taxon>
        <taxon>Enterobacteriaceae</taxon>
        <taxon>Kosakonia</taxon>
    </lineage>
</organism>
<evidence type="ECO:0000256" key="9">
    <source>
        <dbReference type="ARBA" id="ARBA00023012"/>
    </source>
</evidence>
<dbReference type="Proteomes" id="UP000291793">
    <property type="component" value="Unassembled WGS sequence"/>
</dbReference>
<dbReference type="InterPro" id="IPR050428">
    <property type="entry name" value="TCS_sensor_his_kinase"/>
</dbReference>
<gene>
    <name evidence="15" type="primary">baeS</name>
    <name evidence="15" type="ORF">E0L21_14290</name>
</gene>
<dbReference type="InterPro" id="IPR036890">
    <property type="entry name" value="HATPase_C_sf"/>
</dbReference>
<dbReference type="PROSITE" id="PS50109">
    <property type="entry name" value="HIS_KIN"/>
    <property type="match status" value="1"/>
</dbReference>
<protein>
    <recommendedName>
        <fullName evidence="3">histidine kinase</fullName>
        <ecNumber evidence="3">2.7.13.3</ecNumber>
    </recommendedName>
</protein>
<dbReference type="PANTHER" id="PTHR45436">
    <property type="entry name" value="SENSOR HISTIDINE KINASE YKOH"/>
    <property type="match status" value="1"/>
</dbReference>
<dbReference type="RefSeq" id="WP_131410579.1">
    <property type="nucleotide sequence ID" value="NZ_SJOP01000012.1"/>
</dbReference>
<keyword evidence="10 12" id="KW-0472">Membrane</keyword>
<dbReference type="SMART" id="SM00304">
    <property type="entry name" value="HAMP"/>
    <property type="match status" value="1"/>
</dbReference>
<reference evidence="15 16" key="1">
    <citation type="submission" date="2019-02" db="EMBL/GenBank/DDBJ databases">
        <title>The draft genome of Kosakonia quasisacchari strain WCHKQ120001.</title>
        <authorList>
            <person name="Wang C."/>
            <person name="Feng Y."/>
            <person name="Zong Z."/>
        </authorList>
    </citation>
    <scope>NUCLEOTIDE SEQUENCE [LARGE SCALE GENOMIC DNA]</scope>
    <source>
        <strain evidence="15 16">WCHKQ120001</strain>
    </source>
</reference>
<dbReference type="OrthoDB" id="9804645at2"/>
<dbReference type="AlphaFoldDB" id="A0A4R0H4R7"/>
<comment type="catalytic activity">
    <reaction evidence="1">
        <text>ATP + protein L-histidine = ADP + protein N-phospho-L-histidine.</text>
        <dbReference type="EC" id="2.7.13.3"/>
    </reaction>
</comment>
<keyword evidence="8 12" id="KW-1133">Transmembrane helix</keyword>
<dbReference type="CDD" id="cd06225">
    <property type="entry name" value="HAMP"/>
    <property type="match status" value="1"/>
</dbReference>
<evidence type="ECO:0000256" key="2">
    <source>
        <dbReference type="ARBA" id="ARBA00004429"/>
    </source>
</evidence>
<evidence type="ECO:0000256" key="4">
    <source>
        <dbReference type="ARBA" id="ARBA00022553"/>
    </source>
</evidence>
<dbReference type="InterPro" id="IPR003661">
    <property type="entry name" value="HisK_dim/P_dom"/>
</dbReference>
<feature type="domain" description="HAMP" evidence="14">
    <location>
        <begin position="227"/>
        <end position="279"/>
    </location>
</feature>
<keyword evidence="9" id="KW-0902">Two-component regulatory system</keyword>
<evidence type="ECO:0000313" key="16">
    <source>
        <dbReference type="Proteomes" id="UP000291793"/>
    </source>
</evidence>
<dbReference type="PRINTS" id="PR00344">
    <property type="entry name" value="BCTRLSENSOR"/>
</dbReference>
<dbReference type="SUPFAM" id="SSF55874">
    <property type="entry name" value="ATPase domain of HSP90 chaperone/DNA topoisomerase II/histidine kinase"/>
    <property type="match status" value="1"/>
</dbReference>
<dbReference type="Gene3D" id="1.10.287.130">
    <property type="match status" value="1"/>
</dbReference>
<dbReference type="Pfam" id="PF02518">
    <property type="entry name" value="HATPase_c"/>
    <property type="match status" value="1"/>
</dbReference>
<accession>A0A4R0H4R7</accession>
<evidence type="ECO:0000256" key="5">
    <source>
        <dbReference type="ARBA" id="ARBA00022679"/>
    </source>
</evidence>
<dbReference type="PROSITE" id="PS50885">
    <property type="entry name" value="HAMP"/>
    <property type="match status" value="1"/>
</dbReference>
<name>A0A4R0H4R7_9ENTR</name>
<dbReference type="InterPro" id="IPR005467">
    <property type="entry name" value="His_kinase_dom"/>
</dbReference>
<dbReference type="SUPFAM" id="SSF158472">
    <property type="entry name" value="HAMP domain-like"/>
    <property type="match status" value="1"/>
</dbReference>
<evidence type="ECO:0000256" key="11">
    <source>
        <dbReference type="SAM" id="MobiDB-lite"/>
    </source>
</evidence>
<feature type="compositionally biased region" description="Basic and acidic residues" evidence="11">
    <location>
        <begin position="88"/>
        <end position="105"/>
    </location>
</feature>
<keyword evidence="5" id="KW-0808">Transferase</keyword>
<evidence type="ECO:0000256" key="8">
    <source>
        <dbReference type="ARBA" id="ARBA00022989"/>
    </source>
</evidence>
<proteinExistence type="predicted"/>
<evidence type="ECO:0000256" key="1">
    <source>
        <dbReference type="ARBA" id="ARBA00000085"/>
    </source>
</evidence>
<dbReference type="Pfam" id="PF00672">
    <property type="entry name" value="HAMP"/>
    <property type="match status" value="1"/>
</dbReference>
<comment type="subcellular location">
    <subcellularLocation>
        <location evidence="2">Cell inner membrane</location>
        <topology evidence="2">Multi-pass membrane protein</topology>
    </subcellularLocation>
</comment>
<dbReference type="InterPro" id="IPR003660">
    <property type="entry name" value="HAMP_dom"/>
</dbReference>
<evidence type="ECO:0000259" key="14">
    <source>
        <dbReference type="PROSITE" id="PS50885"/>
    </source>
</evidence>
<keyword evidence="4" id="KW-0597">Phosphoprotein</keyword>
<evidence type="ECO:0000313" key="15">
    <source>
        <dbReference type="EMBL" id="TCC04793.1"/>
    </source>
</evidence>
<comment type="caution">
    <text evidence="15">The sequence shown here is derived from an EMBL/GenBank/DDBJ whole genome shotgun (WGS) entry which is preliminary data.</text>
</comment>
<dbReference type="NCBIfam" id="NF007837">
    <property type="entry name" value="PRK10549.1"/>
    <property type="match status" value="1"/>
</dbReference>
<dbReference type="InterPro" id="IPR003594">
    <property type="entry name" value="HATPase_dom"/>
</dbReference>
<keyword evidence="7 15" id="KW-0418">Kinase</keyword>
<feature type="region of interest" description="Disordered" evidence="11">
    <location>
        <begin position="88"/>
        <end position="144"/>
    </location>
</feature>
<evidence type="ECO:0000259" key="13">
    <source>
        <dbReference type="PROSITE" id="PS50109"/>
    </source>
</evidence>
<dbReference type="SMART" id="SM00387">
    <property type="entry name" value="HATPase_c"/>
    <property type="match status" value="1"/>
</dbReference>
<dbReference type="NCBIfam" id="NF012163">
    <property type="entry name" value="BaeS_SmeS"/>
    <property type="match status" value="1"/>
</dbReference>
<dbReference type="CDD" id="cd00082">
    <property type="entry name" value="HisKA"/>
    <property type="match status" value="1"/>
</dbReference>
<feature type="transmembrane region" description="Helical" evidence="12">
    <location>
        <begin position="12"/>
        <end position="31"/>
    </location>
</feature>
<evidence type="ECO:0000256" key="7">
    <source>
        <dbReference type="ARBA" id="ARBA00022777"/>
    </source>
</evidence>
<dbReference type="SMART" id="SM00388">
    <property type="entry name" value="HisKA"/>
    <property type="match status" value="1"/>
</dbReference>
<dbReference type="InterPro" id="IPR004358">
    <property type="entry name" value="Sig_transdc_His_kin-like_C"/>
</dbReference>